<evidence type="ECO:0000313" key="3">
    <source>
        <dbReference type="Proteomes" id="UP001480595"/>
    </source>
</evidence>
<keyword evidence="3" id="KW-1185">Reference proteome</keyword>
<accession>A0ABR1V1W9</accession>
<dbReference type="Proteomes" id="UP001480595">
    <property type="component" value="Unassembled WGS sequence"/>
</dbReference>
<evidence type="ECO:0000313" key="2">
    <source>
        <dbReference type="EMBL" id="KAK8064927.1"/>
    </source>
</evidence>
<protein>
    <submittedName>
        <fullName evidence="2">Uncharacterized protein</fullName>
    </submittedName>
</protein>
<feature type="compositionally biased region" description="Polar residues" evidence="1">
    <location>
        <begin position="52"/>
        <end position="73"/>
    </location>
</feature>
<feature type="region of interest" description="Disordered" evidence="1">
    <location>
        <begin position="1"/>
        <end position="76"/>
    </location>
</feature>
<feature type="compositionally biased region" description="Basic and acidic residues" evidence="1">
    <location>
        <begin position="1"/>
        <end position="15"/>
    </location>
</feature>
<dbReference type="EMBL" id="JAQQWL010000007">
    <property type="protein sequence ID" value="KAK8064927.1"/>
    <property type="molecule type" value="Genomic_DNA"/>
</dbReference>
<sequence length="118" mass="12527">MGKDKEKGKNSDKGKGNAQASSSGQSQHHSTSSSGSSDPDELLGRAFWRDYQANQTQFSTPVPETGPWQSQPELSAVAAASHTAPVPAASTSAASTSIKYLESYRCLHQKGAQYVLQI</sequence>
<name>A0ABR1V1W9_9PEZI</name>
<evidence type="ECO:0000256" key="1">
    <source>
        <dbReference type="SAM" id="MobiDB-lite"/>
    </source>
</evidence>
<dbReference type="RefSeq" id="XP_066715916.1">
    <property type="nucleotide sequence ID" value="XM_066858974.1"/>
</dbReference>
<reference evidence="2 3" key="1">
    <citation type="submission" date="2023-01" db="EMBL/GenBank/DDBJ databases">
        <title>Analysis of 21 Apiospora genomes using comparative genomics revels a genus with tremendous synthesis potential of carbohydrate active enzymes and secondary metabolites.</title>
        <authorList>
            <person name="Sorensen T."/>
        </authorList>
    </citation>
    <scope>NUCLEOTIDE SEQUENCE [LARGE SCALE GENOMIC DNA]</scope>
    <source>
        <strain evidence="2 3">CBS 135458</strain>
    </source>
</reference>
<feature type="compositionally biased region" description="Low complexity" evidence="1">
    <location>
        <begin position="21"/>
        <end position="37"/>
    </location>
</feature>
<gene>
    <name evidence="2" type="ORF">PG994_007565</name>
</gene>
<organism evidence="2 3">
    <name type="scientific">Apiospora phragmitis</name>
    <dbReference type="NCBI Taxonomy" id="2905665"/>
    <lineage>
        <taxon>Eukaryota</taxon>
        <taxon>Fungi</taxon>
        <taxon>Dikarya</taxon>
        <taxon>Ascomycota</taxon>
        <taxon>Pezizomycotina</taxon>
        <taxon>Sordariomycetes</taxon>
        <taxon>Xylariomycetidae</taxon>
        <taxon>Amphisphaeriales</taxon>
        <taxon>Apiosporaceae</taxon>
        <taxon>Apiospora</taxon>
    </lineage>
</organism>
<dbReference type="GeneID" id="92092037"/>
<proteinExistence type="predicted"/>
<comment type="caution">
    <text evidence="2">The sequence shown here is derived from an EMBL/GenBank/DDBJ whole genome shotgun (WGS) entry which is preliminary data.</text>
</comment>